<evidence type="ECO:0000256" key="4">
    <source>
        <dbReference type="ARBA" id="ARBA00022729"/>
    </source>
</evidence>
<dbReference type="InterPro" id="IPR029058">
    <property type="entry name" value="AB_hydrolase_fold"/>
</dbReference>
<dbReference type="Pfam" id="PF07519">
    <property type="entry name" value="Tannase"/>
    <property type="match status" value="1"/>
</dbReference>
<proteinExistence type="inferred from homology"/>
<evidence type="ECO:0000313" key="9">
    <source>
        <dbReference type="EMBL" id="CUH74941.1"/>
    </source>
</evidence>
<dbReference type="InterPro" id="IPR011118">
    <property type="entry name" value="Tannase/feruloyl_esterase"/>
</dbReference>
<gene>
    <name evidence="9" type="ORF">TRN7648_00162</name>
</gene>
<dbReference type="PANTHER" id="PTHR33938:SF15">
    <property type="entry name" value="FERULOYL ESTERASE B-RELATED"/>
    <property type="match status" value="1"/>
</dbReference>
<dbReference type="PANTHER" id="PTHR33938">
    <property type="entry name" value="FERULOYL ESTERASE B-RELATED"/>
    <property type="match status" value="1"/>
</dbReference>
<dbReference type="AlphaFoldDB" id="A0A0P1G047"/>
<keyword evidence="2" id="KW-0719">Serine esterase</keyword>
<dbReference type="GO" id="GO:0046872">
    <property type="term" value="F:metal ion binding"/>
    <property type="evidence" value="ECO:0007669"/>
    <property type="project" value="UniProtKB-KW"/>
</dbReference>
<dbReference type="Gene3D" id="3.40.50.1820">
    <property type="entry name" value="alpha/beta hydrolase"/>
    <property type="match status" value="1"/>
</dbReference>
<dbReference type="GO" id="GO:0052689">
    <property type="term" value="F:carboxylic ester hydrolase activity"/>
    <property type="evidence" value="ECO:0007669"/>
    <property type="project" value="UniProtKB-KW"/>
</dbReference>
<keyword evidence="4 8" id="KW-0732">Signal</keyword>
<evidence type="ECO:0000256" key="6">
    <source>
        <dbReference type="ARBA" id="ARBA00022837"/>
    </source>
</evidence>
<keyword evidence="5" id="KW-0378">Hydrolase</keyword>
<dbReference type="SUPFAM" id="SSF53474">
    <property type="entry name" value="alpha/beta-Hydrolases"/>
    <property type="match status" value="1"/>
</dbReference>
<keyword evidence="3" id="KW-0479">Metal-binding</keyword>
<dbReference type="Proteomes" id="UP000054935">
    <property type="component" value="Unassembled WGS sequence"/>
</dbReference>
<evidence type="ECO:0000313" key="10">
    <source>
        <dbReference type="Proteomes" id="UP000054935"/>
    </source>
</evidence>
<dbReference type="RefSeq" id="WP_058245743.1">
    <property type="nucleotide sequence ID" value="NZ_CYSE01000001.1"/>
</dbReference>
<feature type="signal peptide" evidence="8">
    <location>
        <begin position="1"/>
        <end position="20"/>
    </location>
</feature>
<accession>A0A0P1G047</accession>
<evidence type="ECO:0000256" key="1">
    <source>
        <dbReference type="ARBA" id="ARBA00006249"/>
    </source>
</evidence>
<dbReference type="STRING" id="441103.TRN7648_00162"/>
<evidence type="ECO:0000256" key="5">
    <source>
        <dbReference type="ARBA" id="ARBA00022801"/>
    </source>
</evidence>
<evidence type="ECO:0000256" key="7">
    <source>
        <dbReference type="ARBA" id="ARBA00023157"/>
    </source>
</evidence>
<keyword evidence="10" id="KW-1185">Reference proteome</keyword>
<feature type="chain" id="PRO_5006062937" evidence="8">
    <location>
        <begin position="21"/>
        <end position="543"/>
    </location>
</feature>
<dbReference type="OrthoDB" id="7197884at2"/>
<keyword evidence="7" id="KW-1015">Disulfide bond</keyword>
<evidence type="ECO:0000256" key="2">
    <source>
        <dbReference type="ARBA" id="ARBA00022487"/>
    </source>
</evidence>
<dbReference type="EMBL" id="CYSE01000001">
    <property type="protein sequence ID" value="CUH74941.1"/>
    <property type="molecule type" value="Genomic_DNA"/>
</dbReference>
<organism evidence="9 10">
    <name type="scientific">Tropicibacter naphthalenivorans</name>
    <dbReference type="NCBI Taxonomy" id="441103"/>
    <lineage>
        <taxon>Bacteria</taxon>
        <taxon>Pseudomonadati</taxon>
        <taxon>Pseudomonadota</taxon>
        <taxon>Alphaproteobacteria</taxon>
        <taxon>Rhodobacterales</taxon>
        <taxon>Roseobacteraceae</taxon>
        <taxon>Tropicibacter</taxon>
    </lineage>
</organism>
<reference evidence="9 10" key="1">
    <citation type="submission" date="2015-09" db="EMBL/GenBank/DDBJ databases">
        <authorList>
            <consortium name="Swine Surveillance"/>
        </authorList>
    </citation>
    <scope>NUCLEOTIDE SEQUENCE [LARGE SCALE GENOMIC DNA]</scope>
    <source>
        <strain evidence="9 10">CECT 7648</strain>
    </source>
</reference>
<comment type="similarity">
    <text evidence="1">Belongs to the tannase family.</text>
</comment>
<name>A0A0P1G047_9RHOB</name>
<keyword evidence="6" id="KW-0106">Calcium</keyword>
<protein>
    <submittedName>
        <fullName evidence="9">Tannase and feruloyl esterase</fullName>
    </submittedName>
</protein>
<evidence type="ECO:0000256" key="8">
    <source>
        <dbReference type="SAM" id="SignalP"/>
    </source>
</evidence>
<evidence type="ECO:0000256" key="3">
    <source>
        <dbReference type="ARBA" id="ARBA00022723"/>
    </source>
</evidence>
<sequence>MSRTFLCSSALALLAAPVWAECTTDLPVPEGVTLTAAEALPQGEDSPLAHCRITGQMNAREGVDGMAYALGFELRLPDEWNGRFVHQFNGGNDGEVKPAFGPLLSGNKEDTALARGYAVVSSNAGHDGSLFKDFGLSGGARFGFDPAARAAYGYTAVRDLNPVASALTEEFYGREIAYSYGIGGSNGGRHAMVAAARMPGAFDGLLVGYPGFNLPRAALQHALDVQAFHSVSGDLKTAFSREDLTLFADKILAACDGLDGLSDGLVGDMTACLATFDSHGAMCAEQSSGCLSEAQVTALDRIFAGPMDDSGAPLYSDWAWDPGIASGNWRFWKLESPIPPWGNKPIIAVMGAASLAQIFTTPPTQVGGSPDELEQFLLDFDIAKESRQIFATSEGFDESAMAFMTPPNVDNPKLAEFQAAGGKMLILHGNADPVFSVLDTAAWYDKLDQNNGDDAEGFAMFYPVPGMPHGAGGPSTDGFDVLTPLVNWVENGQAPGAIPAHVTAGNAEGQAALGDISRPLCPYPTVARYKGGDEASADSFACE</sequence>